<dbReference type="PANTHER" id="PTHR21567:SF6">
    <property type="entry name" value="TOG ARRAY REGULATOR OF AXONEMAL MICROTUBULES PROTEIN 1"/>
    <property type="match status" value="1"/>
</dbReference>
<dbReference type="Gene3D" id="1.25.10.10">
    <property type="entry name" value="Leucine-rich Repeat Variant"/>
    <property type="match status" value="3"/>
</dbReference>
<feature type="compositionally biased region" description="Pro residues" evidence="1">
    <location>
        <begin position="59"/>
        <end position="80"/>
    </location>
</feature>
<dbReference type="InterPro" id="IPR034085">
    <property type="entry name" value="TOG"/>
</dbReference>
<evidence type="ECO:0000259" key="2">
    <source>
        <dbReference type="SMART" id="SM01349"/>
    </source>
</evidence>
<name>A0A8C3J692_9CHAR</name>
<dbReference type="PANTHER" id="PTHR21567">
    <property type="entry name" value="CLASP"/>
    <property type="match status" value="1"/>
</dbReference>
<dbReference type="GO" id="GO:0008017">
    <property type="term" value="F:microtubule binding"/>
    <property type="evidence" value="ECO:0007669"/>
    <property type="project" value="TreeGrafter"/>
</dbReference>
<feature type="compositionally biased region" description="Basic and acidic residues" evidence="1">
    <location>
        <begin position="451"/>
        <end position="461"/>
    </location>
</feature>
<feature type="compositionally biased region" description="Basic and acidic residues" evidence="1">
    <location>
        <begin position="972"/>
        <end position="987"/>
    </location>
</feature>
<feature type="domain" description="TOG" evidence="2">
    <location>
        <begin position="119"/>
        <end position="361"/>
    </location>
</feature>
<feature type="region of interest" description="Disordered" evidence="1">
    <location>
        <begin position="1"/>
        <end position="129"/>
    </location>
</feature>
<evidence type="ECO:0000313" key="3">
    <source>
        <dbReference type="Ensembl" id="ENSCPGP00000001976.1"/>
    </source>
</evidence>
<feature type="region of interest" description="Disordered" evidence="1">
    <location>
        <begin position="963"/>
        <end position="994"/>
    </location>
</feature>
<dbReference type="Pfam" id="PF21040">
    <property type="entry name" value="CEP104-like_TOG"/>
    <property type="match status" value="1"/>
</dbReference>
<dbReference type="InterPro" id="IPR011989">
    <property type="entry name" value="ARM-like"/>
</dbReference>
<dbReference type="GO" id="GO:0005929">
    <property type="term" value="C:cilium"/>
    <property type="evidence" value="ECO:0007669"/>
    <property type="project" value="TreeGrafter"/>
</dbReference>
<evidence type="ECO:0000313" key="4">
    <source>
        <dbReference type="Proteomes" id="UP000694419"/>
    </source>
</evidence>
<dbReference type="SMART" id="SM01349">
    <property type="entry name" value="TOG"/>
    <property type="match status" value="3"/>
</dbReference>
<accession>A0A8C3J692</accession>
<sequence>MAAALALPPPARAMEELAGPQRGGRAAGQGDAAAVELPWGPPPALRGETLRGGRRRGPGHPPPLPRPPPAALRALTPPPAARRGLGELSRSLAWQLGGPGGQPLPPEGQPAGEEAAPPSPAQPGSTGLKLGLLPPELHARLLDQEDYRNRTQAVEELKRVVGGASQAAVASTPAPSLLGLISLLYTLLDDSNFKVVLGALEVIHLLALRLDDQVQHFLAPLVSAAAKVLGDNKLAIRQEYNGLFLRLMKAAGPQPVLGLLLQQEHLQHKNSKVREEVVNICIVALLTYPSEELDLAKLAFGLAPALVDSKRRVRHAAMEAFAVLASSMGPGKTTLLFKAVDAVELEDNGDGVMHAVQARLARKTLPKLVDQGFVEYAVPLPSSGHNRGSCLPPGADTEWLLMGSRTQSAHSYCGYHTREDALQNSGSQEAYADQGVSPRRVLSAGKGKNKLPWENERAGDREGGLGAKIVQMWGFGCFSTSNDFLHSPKLRPSPGAPVNDELFFSRKRASRNFFQNSINFNSEHSSVCAGATGSHQPQISGKCGTLGYTQTRRKSGSVDSELQFLGLNNCQQGKVCASLNFSGKTQRSFCSQAEHTMSFPGPGASQGAFILPSCPLSSPRGSPRHSSSPAHSPQRAQDNTISFSSSWPLKSFEGLPKPGSQKPLLGQKSGDSTGENLTEKHSPLQLKPTLVRHPTSRRGLAGARPVPPIPRLASPLPDRMEFNPAKWRNQEDEDTGLKEADRRLAADLSELSVDDEEVDQEEMQNSLRSLRNSAAKKRAKLSGNIPDPESPDSAVKLDVSPEPPSHAPSPSRGSCSESGVHSQDSPTSPVATAPPRRRITSDTFPLLSSKSQPARVSSARGRDPNVTEHNSSTAFDEKGTSAVSVVGQQLNCGNGCGDYEDKKPGEVSHMIFKSQNAEHQRNFKHSKDNIWNWVTSSGVTCALYHNGCLNFLQIKVTMSKSAQEKMRRKKREEKEHGHKEHQEGKDLEENEEYPWERLKLNEPERTARENEVSLGARGRYKDRTPSVTHSPEIMDPSELQPFSKPEVALMDALALLADDDWEKKIEGLNFVRCLSAYHAAVLTVKLHETSLAVAQEVKNLRSGVSRAAVVCLGDLFTYLKKSMDQELDNTVKVLLHKAGESNTFIREEVDKALKAMVNNVTPARALCSLISGGQSHLHSAVRRCTAQHLSDIVERMGAERILCGTKAVADRIFPAIARFAQDSSQQTRYYGRKMLFTMMNHPDFDKTLEKYVPTKDLPYIKESVSNLREKGLGEMPLDTPSAKGRRSHTGSVGHSRSSSTSRDALSVTDREAAEAREVTRKPAPRNSLENEEYVKDIIGLLNAKDFRGRINGIKQLLSDTENNQGFVVANIVKIFDAFKSRLHDSNSKVNQVALETMHKMIPLLKDNLSPVINMLIPATVDNNLNSKNPGIYAAATNVIQALCQHLDNSLLLQPFCTKAQFLNGKAKQDMTEKLADVVTELYPRKPYAVEQKVLVVLWHLLGNMTSGGSLPGAGGNMRTATAKLSRALFAQMGPSLLTQAASQPPHIRKSLEEFLEAAT</sequence>
<dbReference type="GO" id="GO:0005881">
    <property type="term" value="C:cytoplasmic microtubule"/>
    <property type="evidence" value="ECO:0007669"/>
    <property type="project" value="TreeGrafter"/>
</dbReference>
<evidence type="ECO:0000256" key="1">
    <source>
        <dbReference type="SAM" id="MobiDB-lite"/>
    </source>
</evidence>
<feature type="region of interest" description="Disordered" evidence="1">
    <location>
        <begin position="425"/>
        <end position="461"/>
    </location>
</feature>
<feature type="region of interest" description="Disordered" evidence="1">
    <location>
        <begin position="610"/>
        <end position="737"/>
    </location>
</feature>
<feature type="compositionally biased region" description="Basic and acidic residues" evidence="1">
    <location>
        <begin position="1308"/>
        <end position="1320"/>
    </location>
</feature>
<keyword evidence="4" id="KW-1185">Reference proteome</keyword>
<dbReference type="InterPro" id="IPR016024">
    <property type="entry name" value="ARM-type_fold"/>
</dbReference>
<dbReference type="GO" id="GO:0000226">
    <property type="term" value="P:microtubule cytoskeleton organization"/>
    <property type="evidence" value="ECO:0007669"/>
    <property type="project" value="TreeGrafter"/>
</dbReference>
<dbReference type="Pfam" id="PF12348">
    <property type="entry name" value="CLASP_N"/>
    <property type="match status" value="1"/>
</dbReference>
<reference evidence="3" key="1">
    <citation type="submission" date="2025-08" db="UniProtKB">
        <authorList>
            <consortium name="Ensembl"/>
        </authorList>
    </citation>
    <scope>IDENTIFICATION</scope>
</reference>
<dbReference type="SUPFAM" id="SSF48371">
    <property type="entry name" value="ARM repeat"/>
    <property type="match status" value="1"/>
</dbReference>
<feature type="region of interest" description="Disordered" evidence="1">
    <location>
        <begin position="773"/>
        <end position="880"/>
    </location>
</feature>
<feature type="region of interest" description="Disordered" evidence="1">
    <location>
        <begin position="1270"/>
        <end position="1324"/>
    </location>
</feature>
<feature type="compositionally biased region" description="Low complexity" evidence="1">
    <location>
        <begin position="1289"/>
        <end position="1302"/>
    </location>
</feature>
<dbReference type="Proteomes" id="UP000694419">
    <property type="component" value="Unplaced"/>
</dbReference>
<dbReference type="Ensembl" id="ENSCPGT00000002167.1">
    <property type="protein sequence ID" value="ENSCPGP00000001976.1"/>
    <property type="gene ID" value="ENSCPGG00000001332.1"/>
</dbReference>
<feature type="compositionally biased region" description="Polar residues" evidence="1">
    <location>
        <begin position="812"/>
        <end position="830"/>
    </location>
</feature>
<feature type="compositionally biased region" description="Polar residues" evidence="1">
    <location>
        <begin position="841"/>
        <end position="855"/>
    </location>
</feature>
<proteinExistence type="predicted"/>
<organism evidence="3 4">
    <name type="scientific">Calidris pygmaea</name>
    <name type="common">Spoon-billed sandpiper</name>
    <dbReference type="NCBI Taxonomy" id="425635"/>
    <lineage>
        <taxon>Eukaryota</taxon>
        <taxon>Metazoa</taxon>
        <taxon>Chordata</taxon>
        <taxon>Craniata</taxon>
        <taxon>Vertebrata</taxon>
        <taxon>Euteleostomi</taxon>
        <taxon>Archelosauria</taxon>
        <taxon>Archosauria</taxon>
        <taxon>Dinosauria</taxon>
        <taxon>Saurischia</taxon>
        <taxon>Theropoda</taxon>
        <taxon>Coelurosauria</taxon>
        <taxon>Aves</taxon>
        <taxon>Neognathae</taxon>
        <taxon>Neoaves</taxon>
        <taxon>Charadriiformes</taxon>
        <taxon>Scolopacidae</taxon>
        <taxon>Calidris</taxon>
    </lineage>
</organism>
<protein>
    <submittedName>
        <fullName evidence="3">TOG array regulator of axonemal microtubules 1</fullName>
    </submittedName>
</protein>
<reference evidence="3" key="2">
    <citation type="submission" date="2025-09" db="UniProtKB">
        <authorList>
            <consortium name="Ensembl"/>
        </authorList>
    </citation>
    <scope>IDENTIFICATION</scope>
</reference>
<feature type="compositionally biased region" description="Low complexity" evidence="1">
    <location>
        <begin position="617"/>
        <end position="637"/>
    </location>
</feature>
<feature type="compositionally biased region" description="Polar residues" evidence="1">
    <location>
        <begin position="638"/>
        <end position="648"/>
    </location>
</feature>
<feature type="domain" description="TOG" evidence="2">
    <location>
        <begin position="1327"/>
        <end position="1559"/>
    </location>
</feature>
<dbReference type="InterPro" id="IPR024395">
    <property type="entry name" value="CLASP_N_dom"/>
</dbReference>
<feature type="domain" description="TOG" evidence="2">
    <location>
        <begin position="1038"/>
        <end position="1277"/>
    </location>
</feature>